<dbReference type="EMBL" id="CP108482">
    <property type="protein sequence ID" value="WUS58067.1"/>
    <property type="molecule type" value="Genomic_DNA"/>
</dbReference>
<feature type="compositionally biased region" description="Low complexity" evidence="9">
    <location>
        <begin position="423"/>
        <end position="440"/>
    </location>
</feature>
<keyword evidence="8" id="KW-0175">Coiled coil</keyword>
<keyword evidence="13" id="KW-1185">Reference proteome</keyword>
<name>A0ABZ1WB26_9ACTN</name>
<evidence type="ECO:0000256" key="3">
    <source>
        <dbReference type="ARBA" id="ARBA00022679"/>
    </source>
</evidence>
<keyword evidence="5 12" id="KW-0418">Kinase</keyword>
<evidence type="ECO:0000259" key="11">
    <source>
        <dbReference type="PROSITE" id="PS50011"/>
    </source>
</evidence>
<dbReference type="InterPro" id="IPR008271">
    <property type="entry name" value="Ser/Thr_kinase_AS"/>
</dbReference>
<dbReference type="GO" id="GO:0016301">
    <property type="term" value="F:kinase activity"/>
    <property type="evidence" value="ECO:0007669"/>
    <property type="project" value="UniProtKB-KW"/>
</dbReference>
<dbReference type="CDD" id="cd14014">
    <property type="entry name" value="STKc_PknB_like"/>
    <property type="match status" value="1"/>
</dbReference>
<evidence type="ECO:0000256" key="4">
    <source>
        <dbReference type="ARBA" id="ARBA00022741"/>
    </source>
</evidence>
<dbReference type="PANTHER" id="PTHR43289:SF6">
    <property type="entry name" value="SERINE_THREONINE-PROTEIN KINASE NEKL-3"/>
    <property type="match status" value="1"/>
</dbReference>
<proteinExistence type="predicted"/>
<dbReference type="EC" id="2.7.11.1" evidence="1"/>
<feature type="region of interest" description="Disordered" evidence="9">
    <location>
        <begin position="401"/>
        <end position="447"/>
    </location>
</feature>
<dbReference type="InterPro" id="IPR017441">
    <property type="entry name" value="Protein_kinase_ATP_BS"/>
</dbReference>
<feature type="binding site" evidence="7">
    <location>
        <position position="39"/>
    </location>
    <ligand>
        <name>ATP</name>
        <dbReference type="ChEBI" id="CHEBI:30616"/>
    </ligand>
</feature>
<accession>A0ABZ1WB26</accession>
<dbReference type="RefSeq" id="WP_329495966.1">
    <property type="nucleotide sequence ID" value="NZ_CP108460.1"/>
</dbReference>
<protein>
    <recommendedName>
        <fullName evidence="1">non-specific serine/threonine protein kinase</fullName>
        <ecNumber evidence="1">2.7.11.1</ecNumber>
    </recommendedName>
</protein>
<dbReference type="InterPro" id="IPR000719">
    <property type="entry name" value="Prot_kinase_dom"/>
</dbReference>
<dbReference type="SMART" id="SM00220">
    <property type="entry name" value="S_TKc"/>
    <property type="match status" value="1"/>
</dbReference>
<dbReference type="InterPro" id="IPR011009">
    <property type="entry name" value="Kinase-like_dom_sf"/>
</dbReference>
<evidence type="ECO:0000256" key="1">
    <source>
        <dbReference type="ARBA" id="ARBA00012513"/>
    </source>
</evidence>
<evidence type="ECO:0000256" key="9">
    <source>
        <dbReference type="SAM" id="MobiDB-lite"/>
    </source>
</evidence>
<dbReference type="PROSITE" id="PS50011">
    <property type="entry name" value="PROTEIN_KINASE_DOM"/>
    <property type="match status" value="1"/>
</dbReference>
<keyword evidence="2" id="KW-0723">Serine/threonine-protein kinase</keyword>
<keyword evidence="3" id="KW-0808">Transferase</keyword>
<dbReference type="PANTHER" id="PTHR43289">
    <property type="entry name" value="MITOGEN-ACTIVATED PROTEIN KINASE KINASE KINASE 20-RELATED"/>
    <property type="match status" value="1"/>
</dbReference>
<evidence type="ECO:0000256" key="2">
    <source>
        <dbReference type="ARBA" id="ARBA00022527"/>
    </source>
</evidence>
<evidence type="ECO:0000256" key="6">
    <source>
        <dbReference type="ARBA" id="ARBA00022840"/>
    </source>
</evidence>
<keyword evidence="10" id="KW-0812">Transmembrane</keyword>
<keyword evidence="10" id="KW-0472">Membrane</keyword>
<evidence type="ECO:0000256" key="7">
    <source>
        <dbReference type="PROSITE-ProRule" id="PRU10141"/>
    </source>
</evidence>
<dbReference type="Gene3D" id="3.30.200.20">
    <property type="entry name" value="Phosphorylase Kinase, domain 1"/>
    <property type="match status" value="1"/>
</dbReference>
<evidence type="ECO:0000256" key="8">
    <source>
        <dbReference type="SAM" id="Coils"/>
    </source>
</evidence>
<evidence type="ECO:0000313" key="12">
    <source>
        <dbReference type="EMBL" id="WUS58067.1"/>
    </source>
</evidence>
<organism evidence="12 13">
    <name type="scientific">Kitasatospora herbaricolor</name>
    <dbReference type="NCBI Taxonomy" id="68217"/>
    <lineage>
        <taxon>Bacteria</taxon>
        <taxon>Bacillati</taxon>
        <taxon>Actinomycetota</taxon>
        <taxon>Actinomycetes</taxon>
        <taxon>Kitasatosporales</taxon>
        <taxon>Streptomycetaceae</taxon>
        <taxon>Kitasatospora</taxon>
    </lineage>
</organism>
<feature type="coiled-coil region" evidence="8">
    <location>
        <begin position="460"/>
        <end position="509"/>
    </location>
</feature>
<evidence type="ECO:0000256" key="10">
    <source>
        <dbReference type="SAM" id="Phobius"/>
    </source>
</evidence>
<evidence type="ECO:0000256" key="5">
    <source>
        <dbReference type="ARBA" id="ARBA00022777"/>
    </source>
</evidence>
<dbReference type="Proteomes" id="UP001432014">
    <property type="component" value="Chromosome"/>
</dbReference>
<keyword evidence="6 7" id="KW-0067">ATP-binding</keyword>
<gene>
    <name evidence="12" type="ORF">OG469_22680</name>
</gene>
<dbReference type="SUPFAM" id="SSF56112">
    <property type="entry name" value="Protein kinase-like (PK-like)"/>
    <property type="match status" value="1"/>
</dbReference>
<feature type="transmembrane region" description="Helical" evidence="10">
    <location>
        <begin position="375"/>
        <end position="396"/>
    </location>
</feature>
<keyword evidence="4 7" id="KW-0547">Nucleotide-binding</keyword>
<dbReference type="PROSITE" id="PS00108">
    <property type="entry name" value="PROTEIN_KINASE_ST"/>
    <property type="match status" value="1"/>
</dbReference>
<feature type="domain" description="Protein kinase" evidence="11">
    <location>
        <begin position="10"/>
        <end position="268"/>
    </location>
</feature>
<evidence type="ECO:0000313" key="13">
    <source>
        <dbReference type="Proteomes" id="UP001432014"/>
    </source>
</evidence>
<sequence>MIGRALNERYELVEILGVGGMATVWRGVDRVLGRQVAVKVLNGGLADDPRFAERFSREAQHAAMLAHPRIVMVFDSGVDQGSPYIVMELVHGRSLAALLAEQPMLPVERAVGIAAAVCEALEVAHGAGLVHRDIKPGNIMITYDGGVKVVDFGIARAGSSGAGLTQAATVLGTAAYLSPEQATAGDVDGRSDLYAVGCVMTEMLTGEPPFTADTPVAIAFKQVSEQPLPPSARRPGTPPALDAAVLRLLAKNPGDRPRDAAAARAELLAAVPARPAGSAADRTAELLAGGDQARPLFPGVPQDGADQQHTTVLPPVPGPGHHPATGYPAPPGHAGPATALMPPVPVMPSAGQAPPYGAAFGAAAPERPPARRRPLLLGALGVAGVAGAAVIAIVALDGPPAGKSATPPAVTRSAAAGSPVAISPTAAPSTGRPSATASPTPTKPQGPAAQLVALRELVAKAQLQKERDKQADLLRALDDAGKALAAGREADAQQELKDAQRIVRDLAKKHAIDTATSLNWQARLTLLVNTVHPASGAITGNDAENDS</sequence>
<reference evidence="12 13" key="1">
    <citation type="submission" date="2022-10" db="EMBL/GenBank/DDBJ databases">
        <title>The complete genomes of actinobacterial strains from the NBC collection.</title>
        <authorList>
            <person name="Joergensen T.S."/>
            <person name="Alvarez Arevalo M."/>
            <person name="Sterndorff E.B."/>
            <person name="Faurdal D."/>
            <person name="Vuksanovic O."/>
            <person name="Mourched A.-S."/>
            <person name="Charusanti P."/>
            <person name="Shaw S."/>
            <person name="Blin K."/>
            <person name="Weber T."/>
        </authorList>
    </citation>
    <scope>NUCLEOTIDE SEQUENCE [LARGE SCALE GENOMIC DNA]</scope>
    <source>
        <strain evidence="12 13">NBC_01247</strain>
    </source>
</reference>
<dbReference type="PROSITE" id="PS00107">
    <property type="entry name" value="PROTEIN_KINASE_ATP"/>
    <property type="match status" value="1"/>
</dbReference>
<dbReference type="Gene3D" id="1.10.510.10">
    <property type="entry name" value="Transferase(Phosphotransferase) domain 1"/>
    <property type="match status" value="1"/>
</dbReference>
<keyword evidence="10" id="KW-1133">Transmembrane helix</keyword>
<dbReference type="Pfam" id="PF00069">
    <property type="entry name" value="Pkinase"/>
    <property type="match status" value="1"/>
</dbReference>